<dbReference type="InterPro" id="IPR009056">
    <property type="entry name" value="Cyt_c-like_dom"/>
</dbReference>
<evidence type="ECO:0000313" key="9">
    <source>
        <dbReference type="EMBL" id="MFG6414284.1"/>
    </source>
</evidence>
<protein>
    <submittedName>
        <fullName evidence="9">C-type cytochrome</fullName>
    </submittedName>
</protein>
<organism evidence="9 10">
    <name type="scientific">Pelomonas dachongensis</name>
    <dbReference type="NCBI Taxonomy" id="3299029"/>
    <lineage>
        <taxon>Bacteria</taxon>
        <taxon>Pseudomonadati</taxon>
        <taxon>Pseudomonadota</taxon>
        <taxon>Betaproteobacteria</taxon>
        <taxon>Burkholderiales</taxon>
        <taxon>Sphaerotilaceae</taxon>
        <taxon>Roseateles</taxon>
    </lineage>
</organism>
<comment type="caution">
    <text evidence="9">The sequence shown here is derived from an EMBL/GenBank/DDBJ whole genome shotgun (WGS) entry which is preliminary data.</text>
</comment>
<feature type="region of interest" description="Disordered" evidence="7">
    <location>
        <begin position="197"/>
        <end position="216"/>
    </location>
</feature>
<dbReference type="InterPro" id="IPR036909">
    <property type="entry name" value="Cyt_c-like_dom_sf"/>
</dbReference>
<keyword evidence="2 6" id="KW-0349">Heme</keyword>
<keyword evidence="10" id="KW-1185">Reference proteome</keyword>
<evidence type="ECO:0000256" key="6">
    <source>
        <dbReference type="PROSITE-ProRule" id="PRU00433"/>
    </source>
</evidence>
<dbReference type="InterPro" id="IPR050597">
    <property type="entry name" value="Cytochrome_c_Oxidase_Subunit"/>
</dbReference>
<evidence type="ECO:0000256" key="5">
    <source>
        <dbReference type="ARBA" id="ARBA00023004"/>
    </source>
</evidence>
<sequence length="216" mass="22979">MRHLPLYLLLLPLVACTDRMAPSDDRWSRGGELIAMSGGEAGARYACVSCHGARGEGNGFDAPRLAGLPAGYLQKQMEDYAAGLRPHAVMRDVARFLDSHERVRVANYYAALPVPALAASASSAAGAPPAATAALYVRACQQCHGVQGEGTPLGPPLAGQPATYLAQQLRDWQVSKRRNDGNHQMLKVAQALKPEEVDGLSRHLAQTPPRPAGPAR</sequence>
<keyword evidence="3 6" id="KW-0479">Metal-binding</keyword>
<keyword evidence="4" id="KW-0249">Electron transport</keyword>
<feature type="domain" description="Cytochrome c" evidence="8">
    <location>
        <begin position="34"/>
        <end position="113"/>
    </location>
</feature>
<dbReference type="Pfam" id="PF00034">
    <property type="entry name" value="Cytochrom_C"/>
    <property type="match status" value="2"/>
</dbReference>
<evidence type="ECO:0000256" key="3">
    <source>
        <dbReference type="ARBA" id="ARBA00022723"/>
    </source>
</evidence>
<proteinExistence type="predicted"/>
<dbReference type="EMBL" id="JBIGHY010000003">
    <property type="protein sequence ID" value="MFG6414284.1"/>
    <property type="molecule type" value="Genomic_DNA"/>
</dbReference>
<feature type="domain" description="Cytochrome c" evidence="8">
    <location>
        <begin position="127"/>
        <end position="208"/>
    </location>
</feature>
<dbReference type="SUPFAM" id="SSF46626">
    <property type="entry name" value="Cytochrome c"/>
    <property type="match status" value="2"/>
</dbReference>
<keyword evidence="5 6" id="KW-0408">Iron</keyword>
<name>A0ABW7ELH3_9BURK</name>
<dbReference type="RefSeq" id="WP_394470361.1">
    <property type="nucleotide sequence ID" value="NZ_JBIGHY010000003.1"/>
</dbReference>
<evidence type="ECO:0000313" key="10">
    <source>
        <dbReference type="Proteomes" id="UP001606300"/>
    </source>
</evidence>
<dbReference type="PANTHER" id="PTHR33751:SF9">
    <property type="entry name" value="CYTOCHROME C4"/>
    <property type="match status" value="1"/>
</dbReference>
<reference evidence="9 10" key="1">
    <citation type="submission" date="2024-09" db="EMBL/GenBank/DDBJ databases">
        <title>Novel species of the genus Pelomonas and Roseateles isolated from streams.</title>
        <authorList>
            <person name="Lu H."/>
        </authorList>
    </citation>
    <scope>NUCLEOTIDE SEQUENCE [LARGE SCALE GENOMIC DNA]</scope>
    <source>
        <strain evidence="9 10">DC23W</strain>
    </source>
</reference>
<evidence type="ECO:0000256" key="7">
    <source>
        <dbReference type="SAM" id="MobiDB-lite"/>
    </source>
</evidence>
<dbReference type="PANTHER" id="PTHR33751">
    <property type="entry name" value="CBB3-TYPE CYTOCHROME C OXIDASE SUBUNIT FIXP"/>
    <property type="match status" value="1"/>
</dbReference>
<evidence type="ECO:0000256" key="2">
    <source>
        <dbReference type="ARBA" id="ARBA00022617"/>
    </source>
</evidence>
<evidence type="ECO:0000256" key="1">
    <source>
        <dbReference type="ARBA" id="ARBA00022448"/>
    </source>
</evidence>
<dbReference type="PROSITE" id="PS51007">
    <property type="entry name" value="CYTC"/>
    <property type="match status" value="2"/>
</dbReference>
<accession>A0ABW7ELH3</accession>
<dbReference type="Gene3D" id="1.10.760.10">
    <property type="entry name" value="Cytochrome c-like domain"/>
    <property type="match status" value="2"/>
</dbReference>
<keyword evidence="1" id="KW-0813">Transport</keyword>
<dbReference type="Proteomes" id="UP001606300">
    <property type="component" value="Unassembled WGS sequence"/>
</dbReference>
<evidence type="ECO:0000259" key="8">
    <source>
        <dbReference type="PROSITE" id="PS51007"/>
    </source>
</evidence>
<gene>
    <name evidence="9" type="ORF">ACG02S_10265</name>
</gene>
<evidence type="ECO:0000256" key="4">
    <source>
        <dbReference type="ARBA" id="ARBA00022982"/>
    </source>
</evidence>